<dbReference type="InterPro" id="IPR006143">
    <property type="entry name" value="RND_pump_MFP"/>
</dbReference>
<feature type="domain" description="YknX-like beta-barrel" evidence="3">
    <location>
        <begin position="202"/>
        <end position="278"/>
    </location>
</feature>
<dbReference type="OrthoDB" id="9806939at2"/>
<dbReference type="RefSeq" id="WP_069003887.1">
    <property type="nucleotide sequence ID" value="NZ_LVJX01000004.1"/>
</dbReference>
<dbReference type="Gene3D" id="2.40.420.20">
    <property type="match status" value="1"/>
</dbReference>
<dbReference type="GO" id="GO:0015562">
    <property type="term" value="F:efflux transmembrane transporter activity"/>
    <property type="evidence" value="ECO:0007669"/>
    <property type="project" value="TreeGrafter"/>
</dbReference>
<evidence type="ECO:0000259" key="2">
    <source>
        <dbReference type="Pfam" id="PF25973"/>
    </source>
</evidence>
<dbReference type="InterPro" id="IPR058647">
    <property type="entry name" value="BSH_CzcB-like"/>
</dbReference>
<accession>A0A1E2UKV1</accession>
<evidence type="ECO:0000256" key="1">
    <source>
        <dbReference type="ARBA" id="ARBA00009477"/>
    </source>
</evidence>
<reference evidence="4 5" key="1">
    <citation type="submission" date="2016-03" db="EMBL/GenBank/DDBJ databases">
        <title>Chemosynthetic sulphur-oxidizing symbionts of marine invertebrate animals are capable of nitrogen fixation.</title>
        <authorList>
            <person name="Petersen J.M."/>
            <person name="Kemper A."/>
            <person name="Gruber-Vodicka H."/>
            <person name="Cardini U."/>
            <person name="Geest Mvander."/>
            <person name="Kleiner M."/>
            <person name="Bulgheresi S."/>
            <person name="Fussmann M."/>
            <person name="Herbold C."/>
            <person name="Seah B.K.B."/>
            <person name="Antony C.Paul."/>
            <person name="Liu D."/>
            <person name="Belitz A."/>
            <person name="Weber M."/>
        </authorList>
    </citation>
    <scope>NUCLEOTIDE SEQUENCE [LARGE SCALE GENOMIC DNA]</scope>
    <source>
        <strain evidence="4">G_D</strain>
    </source>
</reference>
<dbReference type="Pfam" id="PF25990">
    <property type="entry name" value="Beta-barrel_YknX"/>
    <property type="match status" value="1"/>
</dbReference>
<sequence>MQLKSLAIGLLIVLLPLGLFVSGIWDQPRQVETVEVERGDLSLVIRVTGEVINDRRVELTALVDGQVIVVEAGVGDRVSAGQILAKMDNRAAAANRQRAEAFVQQHAVLRKEAKLRYQRLNKLVSKGAVTEEQMEDAKLEWQAATAVWQVAKAELLLAEVAQEWQVIRAPFDAVLVKKSTEIGQWVEAGTPLFSLVALDGWQIEAHVDAVDSGRIKLGQPIELKSDAFPGQDWRSEVSWIGPNVEQQQERRLNTFKVRLDPGEAAPALLLGQQVDLEILVTQREGVLKLPFTALKEDEERFQVGVIESGLLSYREVAVGLQGDSHVELLSGILEGDKVVLLESAKLESGIAVQERAEQ</sequence>
<dbReference type="Proteomes" id="UP000094849">
    <property type="component" value="Unassembled WGS sequence"/>
</dbReference>
<dbReference type="Gene3D" id="2.40.30.170">
    <property type="match status" value="1"/>
</dbReference>
<evidence type="ECO:0000259" key="3">
    <source>
        <dbReference type="Pfam" id="PF25990"/>
    </source>
</evidence>
<dbReference type="Pfam" id="PF25973">
    <property type="entry name" value="BSH_CzcB"/>
    <property type="match status" value="1"/>
</dbReference>
<feature type="domain" description="CzcB-like barrel-sandwich hybrid" evidence="2">
    <location>
        <begin position="57"/>
        <end position="195"/>
    </location>
</feature>
<dbReference type="GO" id="GO:1990281">
    <property type="term" value="C:efflux pump complex"/>
    <property type="evidence" value="ECO:0007669"/>
    <property type="project" value="TreeGrafter"/>
</dbReference>
<evidence type="ECO:0000313" key="5">
    <source>
        <dbReference type="Proteomes" id="UP000094849"/>
    </source>
</evidence>
<proteinExistence type="inferred from homology"/>
<dbReference type="SUPFAM" id="SSF111369">
    <property type="entry name" value="HlyD-like secretion proteins"/>
    <property type="match status" value="1"/>
</dbReference>
<keyword evidence="5" id="KW-1185">Reference proteome</keyword>
<dbReference type="NCBIfam" id="TIGR01730">
    <property type="entry name" value="RND_mfp"/>
    <property type="match status" value="1"/>
</dbReference>
<dbReference type="EMBL" id="LVJZ01000003">
    <property type="protein sequence ID" value="ODB95378.1"/>
    <property type="molecule type" value="Genomic_DNA"/>
</dbReference>
<name>A0A1E2UKV1_9GAMM</name>
<dbReference type="STRING" id="1818881.A3196_00570"/>
<dbReference type="PANTHER" id="PTHR30469:SF33">
    <property type="entry name" value="SLR1207 PROTEIN"/>
    <property type="match status" value="1"/>
</dbReference>
<dbReference type="Gene3D" id="1.10.287.470">
    <property type="entry name" value="Helix hairpin bin"/>
    <property type="match status" value="1"/>
</dbReference>
<organism evidence="4 5">
    <name type="scientific">Candidatus Thiodiazotropha endoloripes</name>
    <dbReference type="NCBI Taxonomy" id="1818881"/>
    <lineage>
        <taxon>Bacteria</taxon>
        <taxon>Pseudomonadati</taxon>
        <taxon>Pseudomonadota</taxon>
        <taxon>Gammaproteobacteria</taxon>
        <taxon>Chromatiales</taxon>
        <taxon>Sedimenticolaceae</taxon>
        <taxon>Candidatus Thiodiazotropha</taxon>
    </lineage>
</organism>
<comment type="similarity">
    <text evidence="1">Belongs to the membrane fusion protein (MFP) (TC 8.A.1) family.</text>
</comment>
<gene>
    <name evidence="4" type="ORF">A3196_00570</name>
</gene>
<evidence type="ECO:0008006" key="6">
    <source>
        <dbReference type="Google" id="ProtNLM"/>
    </source>
</evidence>
<protein>
    <recommendedName>
        <fullName evidence="6">RND efflux pump membrane fusion protein barrel-sandwich domain-containing protein</fullName>
    </recommendedName>
</protein>
<dbReference type="Gene3D" id="2.40.50.100">
    <property type="match status" value="1"/>
</dbReference>
<dbReference type="AlphaFoldDB" id="A0A1E2UKV1"/>
<comment type="caution">
    <text evidence="4">The sequence shown here is derived from an EMBL/GenBank/DDBJ whole genome shotgun (WGS) entry which is preliminary data.</text>
</comment>
<dbReference type="PANTHER" id="PTHR30469">
    <property type="entry name" value="MULTIDRUG RESISTANCE PROTEIN MDTA"/>
    <property type="match status" value="1"/>
</dbReference>
<dbReference type="InterPro" id="IPR058636">
    <property type="entry name" value="Beta-barrel_YknX"/>
</dbReference>
<evidence type="ECO:0000313" key="4">
    <source>
        <dbReference type="EMBL" id="ODB95378.1"/>
    </source>
</evidence>